<accession>A0A815ZYR2</accession>
<dbReference type="Gene3D" id="2.120.10.30">
    <property type="entry name" value="TolB, C-terminal domain"/>
    <property type="match status" value="2"/>
</dbReference>
<dbReference type="EMBL" id="CAJNOQ010033271">
    <property type="protein sequence ID" value="CAF1589137.1"/>
    <property type="molecule type" value="Genomic_DNA"/>
</dbReference>
<dbReference type="PROSITE" id="PS51125">
    <property type="entry name" value="NHL"/>
    <property type="match status" value="4"/>
</dbReference>
<name>A0A815ZYR2_9BILA</name>
<gene>
    <name evidence="5" type="ORF">GPM918_LOCUS41636</name>
    <name evidence="6" type="ORF">SRO942_LOCUS42719</name>
</gene>
<dbReference type="CDD" id="cd05819">
    <property type="entry name" value="NHL"/>
    <property type="match status" value="1"/>
</dbReference>
<evidence type="ECO:0008006" key="8">
    <source>
        <dbReference type="Google" id="ProtNLM"/>
    </source>
</evidence>
<dbReference type="InterPro" id="IPR011042">
    <property type="entry name" value="6-blade_b-propeller_TolB-like"/>
</dbReference>
<dbReference type="OrthoDB" id="10067031at2759"/>
<evidence type="ECO:0000256" key="4">
    <source>
        <dbReference type="PROSITE-ProRule" id="PRU00504"/>
    </source>
</evidence>
<dbReference type="SUPFAM" id="SSF101898">
    <property type="entry name" value="NHL repeat"/>
    <property type="match status" value="2"/>
</dbReference>
<sequence length="333" mass="35151">MTGTTVAGATQINGSNASLLFYPNDVAIDNNNNIFVADTNNNRIQLWISGSLSGVTVAGDETAGSNSTELCYPHSIFVNTYNNSNDLYVADHCNNRIQKYPNGANTGTTVAGGNGPGVDYRQINGSYGVYVTNDNTIYISDTGNDRVMKWLFGSSVGLLVAGAQGTGSASNQFDSPRGLFVISNGDVYVADNNNHRIQRWTYGASNGTTVAGGNGAGNSLSQLTYPRAVIVDEAGGDLYISDTNNHRIMKWKIGATSGIVIAGSSTGTAGSTATTLYYPNGISLDSNQNLYVADSVNHRIQEFQAYTSKVVTGLEILGRSGQSPTGLKIFSDQ</sequence>
<dbReference type="Pfam" id="PF01436">
    <property type="entry name" value="NHL"/>
    <property type="match status" value="5"/>
</dbReference>
<dbReference type="EMBL" id="CAJOBC010099384">
    <property type="protein sequence ID" value="CAF4460373.1"/>
    <property type="molecule type" value="Genomic_DNA"/>
</dbReference>
<keyword evidence="3" id="KW-0325">Glycoprotein</keyword>
<dbReference type="PANTHER" id="PTHR10680:SF14">
    <property type="entry name" value="PEPTIDYL-GLYCINE ALPHA-AMIDATING MONOOXYGENASE"/>
    <property type="match status" value="1"/>
</dbReference>
<evidence type="ECO:0000256" key="2">
    <source>
        <dbReference type="ARBA" id="ARBA00022737"/>
    </source>
</evidence>
<evidence type="ECO:0000256" key="3">
    <source>
        <dbReference type="ARBA" id="ARBA00023180"/>
    </source>
</evidence>
<keyword evidence="1" id="KW-0732">Signal</keyword>
<proteinExistence type="predicted"/>
<dbReference type="AlphaFoldDB" id="A0A815ZYR2"/>
<feature type="repeat" description="NHL" evidence="4">
    <location>
        <begin position="263"/>
        <end position="306"/>
    </location>
</feature>
<reference evidence="5" key="1">
    <citation type="submission" date="2021-02" db="EMBL/GenBank/DDBJ databases">
        <authorList>
            <person name="Nowell W R."/>
        </authorList>
    </citation>
    <scope>NUCLEOTIDE SEQUENCE</scope>
</reference>
<dbReference type="Proteomes" id="UP000663829">
    <property type="component" value="Unassembled WGS sequence"/>
</dbReference>
<feature type="repeat" description="NHL" evidence="4">
    <location>
        <begin position="167"/>
        <end position="203"/>
    </location>
</feature>
<evidence type="ECO:0000256" key="1">
    <source>
        <dbReference type="ARBA" id="ARBA00022729"/>
    </source>
</evidence>
<evidence type="ECO:0000313" key="7">
    <source>
        <dbReference type="Proteomes" id="UP000663829"/>
    </source>
</evidence>
<feature type="repeat" description="NHL" evidence="4">
    <location>
        <begin position="20"/>
        <end position="50"/>
    </location>
</feature>
<comment type="caution">
    <text evidence="5">The sequence shown here is derived from an EMBL/GenBank/DDBJ whole genome shotgun (WGS) entry which is preliminary data.</text>
</comment>
<evidence type="ECO:0000313" key="6">
    <source>
        <dbReference type="EMBL" id="CAF4460373.1"/>
    </source>
</evidence>
<dbReference type="Proteomes" id="UP000681722">
    <property type="component" value="Unassembled WGS sequence"/>
</dbReference>
<keyword evidence="2" id="KW-0677">Repeat</keyword>
<feature type="repeat" description="NHL" evidence="4">
    <location>
        <begin position="64"/>
        <end position="103"/>
    </location>
</feature>
<protein>
    <recommendedName>
        <fullName evidence="8">NHL repeat containing protein</fullName>
    </recommendedName>
</protein>
<evidence type="ECO:0000313" key="5">
    <source>
        <dbReference type="EMBL" id="CAF1589137.1"/>
    </source>
</evidence>
<organism evidence="5 7">
    <name type="scientific">Didymodactylos carnosus</name>
    <dbReference type="NCBI Taxonomy" id="1234261"/>
    <lineage>
        <taxon>Eukaryota</taxon>
        <taxon>Metazoa</taxon>
        <taxon>Spiralia</taxon>
        <taxon>Gnathifera</taxon>
        <taxon>Rotifera</taxon>
        <taxon>Eurotatoria</taxon>
        <taxon>Bdelloidea</taxon>
        <taxon>Philodinida</taxon>
        <taxon>Philodinidae</taxon>
        <taxon>Didymodactylos</taxon>
    </lineage>
</organism>
<dbReference type="PANTHER" id="PTHR10680">
    <property type="entry name" value="PEPTIDYL-GLYCINE ALPHA-AMIDATING MONOOXYGENASE"/>
    <property type="match status" value="1"/>
</dbReference>
<dbReference type="InterPro" id="IPR001258">
    <property type="entry name" value="NHL_repeat"/>
</dbReference>
<keyword evidence="7" id="KW-1185">Reference proteome</keyword>